<dbReference type="Proteomes" id="UP000002668">
    <property type="component" value="Genome"/>
</dbReference>
<dbReference type="AlphaFoldDB" id="E5A8K5"/>
<evidence type="ECO:0000313" key="1">
    <source>
        <dbReference type="EMBL" id="CBX99950.1"/>
    </source>
</evidence>
<gene>
    <name evidence="1" type="ORF">LEMA_uP075390.1</name>
</gene>
<reference evidence="2" key="1">
    <citation type="journal article" date="2011" name="Nat. Commun.">
        <title>Effector diversification within compartments of the Leptosphaeria maculans genome affected by Repeat-Induced Point mutations.</title>
        <authorList>
            <person name="Rouxel T."/>
            <person name="Grandaubert J."/>
            <person name="Hane J.K."/>
            <person name="Hoede C."/>
            <person name="van de Wouw A.P."/>
            <person name="Couloux A."/>
            <person name="Dominguez V."/>
            <person name="Anthouard V."/>
            <person name="Bally P."/>
            <person name="Bourras S."/>
            <person name="Cozijnsen A.J."/>
            <person name="Ciuffetti L.M."/>
            <person name="Degrave A."/>
            <person name="Dilmaghani A."/>
            <person name="Duret L."/>
            <person name="Fudal I."/>
            <person name="Goodwin S.B."/>
            <person name="Gout L."/>
            <person name="Glaser N."/>
            <person name="Linglin J."/>
            <person name="Kema G.H.J."/>
            <person name="Lapalu N."/>
            <person name="Lawrence C.B."/>
            <person name="May K."/>
            <person name="Meyer M."/>
            <person name="Ollivier B."/>
            <person name="Poulain J."/>
            <person name="Schoch C.L."/>
            <person name="Simon A."/>
            <person name="Spatafora J.W."/>
            <person name="Stachowiak A."/>
            <person name="Turgeon B.G."/>
            <person name="Tyler B.M."/>
            <person name="Vincent D."/>
            <person name="Weissenbach J."/>
            <person name="Amselem J."/>
            <person name="Quesneville H."/>
            <person name="Oliver R.P."/>
            <person name="Wincker P."/>
            <person name="Balesdent M.-H."/>
            <person name="Howlett B.J."/>
        </authorList>
    </citation>
    <scope>NUCLEOTIDE SEQUENCE [LARGE SCALE GENOMIC DNA]</scope>
    <source>
        <strain evidence="2">JN3 / isolate v23.1.3 / race Av1-4-5-6-7-8</strain>
    </source>
</reference>
<dbReference type="HOGENOM" id="CLU_2961242_0_0_1"/>
<evidence type="ECO:0000313" key="2">
    <source>
        <dbReference type="Proteomes" id="UP000002668"/>
    </source>
</evidence>
<protein>
    <submittedName>
        <fullName evidence="1">Predicted protein</fullName>
    </submittedName>
</protein>
<dbReference type="InParanoid" id="E5A8K5"/>
<accession>E5A8K5</accession>
<dbReference type="EMBL" id="FP929137">
    <property type="protein sequence ID" value="CBX99950.1"/>
    <property type="molecule type" value="Genomic_DNA"/>
</dbReference>
<organism evidence="2">
    <name type="scientific">Leptosphaeria maculans (strain JN3 / isolate v23.1.3 / race Av1-4-5-6-7-8)</name>
    <name type="common">Blackleg fungus</name>
    <name type="synonym">Phoma lingam</name>
    <dbReference type="NCBI Taxonomy" id="985895"/>
    <lineage>
        <taxon>Eukaryota</taxon>
        <taxon>Fungi</taxon>
        <taxon>Dikarya</taxon>
        <taxon>Ascomycota</taxon>
        <taxon>Pezizomycotina</taxon>
        <taxon>Dothideomycetes</taxon>
        <taxon>Pleosporomycetidae</taxon>
        <taxon>Pleosporales</taxon>
        <taxon>Pleosporineae</taxon>
        <taxon>Leptosphaeriaceae</taxon>
        <taxon>Plenodomus</taxon>
        <taxon>Plenodomus lingam/Leptosphaeria maculans species complex</taxon>
    </lineage>
</organism>
<keyword evidence="2" id="KW-1185">Reference proteome</keyword>
<name>E5A8K5_LEPMJ</name>
<proteinExistence type="predicted"/>
<sequence length="59" mass="6471">MKVTTALALPVFCRSEVHVYLICASPHPEIGKVTTGNCHILLCYMFSTGKEICAESRSI</sequence>
<dbReference type="VEuPathDB" id="FungiDB:LEMA_uP075390.1"/>